<dbReference type="OrthoDB" id="6513151at2759"/>
<keyword evidence="6" id="KW-0418">Kinase</keyword>
<dbReference type="PROSITE" id="PS00107">
    <property type="entry name" value="PROTEIN_KINASE_ATP"/>
    <property type="match status" value="1"/>
</dbReference>
<dbReference type="GO" id="GO:0005524">
    <property type="term" value="F:ATP binding"/>
    <property type="evidence" value="ECO:0007669"/>
    <property type="project" value="UniProtKB-UniRule"/>
</dbReference>
<dbReference type="Gene3D" id="1.10.510.10">
    <property type="entry name" value="Transferase(Phosphotransferase) domain 1"/>
    <property type="match status" value="1"/>
</dbReference>
<evidence type="ECO:0000313" key="7">
    <source>
        <dbReference type="Proteomes" id="UP000179807"/>
    </source>
</evidence>
<dbReference type="GeneID" id="94833192"/>
<dbReference type="SMART" id="SM00220">
    <property type="entry name" value="S_TKc"/>
    <property type="match status" value="1"/>
</dbReference>
<feature type="binding site" evidence="3">
    <location>
        <position position="71"/>
    </location>
    <ligand>
        <name>ATP</name>
        <dbReference type="ChEBI" id="CHEBI:30616"/>
    </ligand>
</feature>
<accession>A0A1J4KS33</accession>
<dbReference type="PROSITE" id="PS00108">
    <property type="entry name" value="PROTEIN_KINASE_ST"/>
    <property type="match status" value="1"/>
</dbReference>
<keyword evidence="7" id="KW-1185">Reference proteome</keyword>
<dbReference type="InterPro" id="IPR017441">
    <property type="entry name" value="Protein_kinase_ATP_BS"/>
</dbReference>
<comment type="similarity">
    <text evidence="4">Belongs to the protein kinase superfamily.</text>
</comment>
<dbReference type="InterPro" id="IPR008271">
    <property type="entry name" value="Ser/Thr_kinase_AS"/>
</dbReference>
<evidence type="ECO:0000256" key="2">
    <source>
        <dbReference type="ARBA" id="ARBA00022840"/>
    </source>
</evidence>
<dbReference type="EMBL" id="MLAK01000422">
    <property type="protein sequence ID" value="OHT14087.1"/>
    <property type="molecule type" value="Genomic_DNA"/>
</dbReference>
<keyword evidence="6" id="KW-0808">Transferase</keyword>
<gene>
    <name evidence="6" type="ORF">TRFO_15620</name>
</gene>
<dbReference type="SUPFAM" id="SSF56112">
    <property type="entry name" value="Protein kinase-like (PK-like)"/>
    <property type="match status" value="1"/>
</dbReference>
<evidence type="ECO:0000259" key="5">
    <source>
        <dbReference type="PROSITE" id="PS50011"/>
    </source>
</evidence>
<keyword evidence="1 3" id="KW-0547">Nucleotide-binding</keyword>
<dbReference type="FunFam" id="1.10.510.10:FF:000571">
    <property type="entry name" value="Maternal embryonic leucine zipper kinase"/>
    <property type="match status" value="1"/>
</dbReference>
<dbReference type="CDD" id="cd14014">
    <property type="entry name" value="STKc_PknB_like"/>
    <property type="match status" value="1"/>
</dbReference>
<name>A0A1J4KS33_9EUKA</name>
<dbReference type="VEuPathDB" id="TrichDB:TRFO_15620"/>
<proteinExistence type="inferred from homology"/>
<dbReference type="PANTHER" id="PTHR24362:SF309">
    <property type="entry name" value="PROTEIN KINASE DOMAIN-CONTAINING PROTEIN"/>
    <property type="match status" value="1"/>
</dbReference>
<dbReference type="Proteomes" id="UP000179807">
    <property type="component" value="Unassembled WGS sequence"/>
</dbReference>
<organism evidence="6 7">
    <name type="scientific">Tritrichomonas foetus</name>
    <dbReference type="NCBI Taxonomy" id="1144522"/>
    <lineage>
        <taxon>Eukaryota</taxon>
        <taxon>Metamonada</taxon>
        <taxon>Parabasalia</taxon>
        <taxon>Tritrichomonadida</taxon>
        <taxon>Tritrichomonadidae</taxon>
        <taxon>Tritrichomonas</taxon>
    </lineage>
</organism>
<protein>
    <submittedName>
        <fullName evidence="6">CAMK family protein kinase</fullName>
    </submittedName>
</protein>
<keyword evidence="2 3" id="KW-0067">ATP-binding</keyword>
<keyword evidence="4" id="KW-0723">Serine/threonine-protein kinase</keyword>
<comment type="caution">
    <text evidence="6">The sequence shown here is derived from an EMBL/GenBank/DDBJ whole genome shotgun (WGS) entry which is preliminary data.</text>
</comment>
<reference evidence="6" key="1">
    <citation type="submission" date="2016-10" db="EMBL/GenBank/DDBJ databases">
        <authorList>
            <person name="Benchimol M."/>
            <person name="Almeida L.G."/>
            <person name="Vasconcelos A.T."/>
            <person name="Perreira-Neves A."/>
            <person name="Rosa I.A."/>
            <person name="Tasca T."/>
            <person name="Bogo M.R."/>
            <person name="de Souza W."/>
        </authorList>
    </citation>
    <scope>NUCLEOTIDE SEQUENCE [LARGE SCALE GENOMIC DNA]</scope>
    <source>
        <strain evidence="6">K</strain>
    </source>
</reference>
<evidence type="ECO:0000256" key="4">
    <source>
        <dbReference type="RuleBase" id="RU000304"/>
    </source>
</evidence>
<dbReference type="InterPro" id="IPR000719">
    <property type="entry name" value="Prot_kinase_dom"/>
</dbReference>
<dbReference type="Pfam" id="PF00069">
    <property type="entry name" value="Pkinase"/>
    <property type="match status" value="1"/>
</dbReference>
<evidence type="ECO:0000256" key="3">
    <source>
        <dbReference type="PROSITE-ProRule" id="PRU10141"/>
    </source>
</evidence>
<evidence type="ECO:0000256" key="1">
    <source>
        <dbReference type="ARBA" id="ARBA00022741"/>
    </source>
</evidence>
<dbReference type="RefSeq" id="XP_068367223.1">
    <property type="nucleotide sequence ID" value="XM_068498488.1"/>
</dbReference>
<dbReference type="GO" id="GO:0004674">
    <property type="term" value="F:protein serine/threonine kinase activity"/>
    <property type="evidence" value="ECO:0007669"/>
    <property type="project" value="UniProtKB-KW"/>
</dbReference>
<dbReference type="AlphaFoldDB" id="A0A1J4KS33"/>
<evidence type="ECO:0000313" key="6">
    <source>
        <dbReference type="EMBL" id="OHT14087.1"/>
    </source>
</evidence>
<dbReference type="PROSITE" id="PS50011">
    <property type="entry name" value="PROTEIN_KINASE_DOM"/>
    <property type="match status" value="1"/>
</dbReference>
<dbReference type="PANTHER" id="PTHR24362">
    <property type="entry name" value="SERINE/THREONINE-PROTEIN KINASE NEK"/>
    <property type="match status" value="1"/>
</dbReference>
<sequence>MHAFGPAEIAIKREKERRKKVKVSFTQEDLNSIQETIKQKHLTLEEKLGQGGFASVYKVTSSIYKTSFALKIFKDNPDEPNKAFKSFQCEKDALVHLDHPNIIKLYDSFRDDKFYYLLLEYCSSGSLKSIEEPLSVPQFKCIGSSMLKAIEYCHSQGYAHCDIKPNNFLIDKTQRIKLSDFGLAQPIRPNELSKMIGGSKPYMAPEVVLKQPYDPSKADIWSLGISFFFLGTKKLPWHSQDLVQLNQEIVSGLIQFPSTLNLEISKLIYSMINRLPSCRPTASQLLDNSFFISVPTLKIIQNKSNITEGKSGPIFSPRVNLAKLPLLSVEGLRRQRGTVINRGRPQPTLPFTSRY</sequence>
<feature type="domain" description="Protein kinase" evidence="5">
    <location>
        <begin position="42"/>
        <end position="291"/>
    </location>
</feature>
<dbReference type="InterPro" id="IPR011009">
    <property type="entry name" value="Kinase-like_dom_sf"/>
</dbReference>